<organism evidence="1 2">
    <name type="scientific">Chlamydia ibidis 10-1398/6</name>
    <dbReference type="NCBI Taxonomy" id="1046581"/>
    <lineage>
        <taxon>Bacteria</taxon>
        <taxon>Pseudomonadati</taxon>
        <taxon>Chlamydiota</taxon>
        <taxon>Chlamydiia</taxon>
        <taxon>Chlamydiales</taxon>
        <taxon>Chlamydiaceae</taxon>
        <taxon>Chlamydia/Chlamydophila group</taxon>
        <taxon>Chlamydia</taxon>
    </lineage>
</organism>
<evidence type="ECO:0000313" key="1">
    <source>
        <dbReference type="EMBL" id="EQM62861.1"/>
    </source>
</evidence>
<dbReference type="SUPFAM" id="SSF82185">
    <property type="entry name" value="Histone H3 K4-specific methyltransferase SET7/9 N-terminal domain"/>
    <property type="match status" value="2"/>
</dbReference>
<name>A0ABN0MZW8_9CHLA</name>
<proteinExistence type="predicted"/>
<dbReference type="Proteomes" id="UP000016064">
    <property type="component" value="Unassembled WGS sequence"/>
</dbReference>
<reference evidence="1 2" key="1">
    <citation type="submission" date="2013-07" db="EMBL/GenBank/DDBJ databases">
        <title>Isolation of a new Chlamydia species from the feral Sacred Ibis (Threskiornis aethiopicus): Chlamydia ibidis.</title>
        <authorList>
            <person name="Vorimore F."/>
            <person name="Hsia R.-C."/>
            <person name="Huot-Creasy H."/>
            <person name="Bastian S."/>
            <person name="Deruyter L."/>
            <person name="Passet A."/>
            <person name="Sachse K."/>
            <person name="Bavoil P."/>
            <person name="Myers G."/>
            <person name="Laroucau K."/>
        </authorList>
    </citation>
    <scope>NUCLEOTIDE SEQUENCE [LARGE SCALE GENOMIC DNA]</scope>
    <source>
        <strain evidence="1 2">10-1398/6</strain>
    </source>
</reference>
<dbReference type="Gene3D" id="2.20.110.10">
    <property type="entry name" value="Histone H3 K4-specific methyltransferase SET7/9 N-terminal domain"/>
    <property type="match status" value="2"/>
</dbReference>
<gene>
    <name evidence="1" type="ORF">H359_0025</name>
</gene>
<comment type="caution">
    <text evidence="1">The sequence shown here is derived from an EMBL/GenBank/DDBJ whole genome shotgun (WGS) entry which is preliminary data.</text>
</comment>
<dbReference type="EMBL" id="APJW01000001">
    <property type="protein sequence ID" value="EQM62861.1"/>
    <property type="molecule type" value="Genomic_DNA"/>
</dbReference>
<accession>A0ABN0MZW8</accession>
<protein>
    <submittedName>
        <fullName evidence="1">MORN repeat variant family protein</fullName>
    </submittedName>
</protein>
<dbReference type="RefSeq" id="WP_020370681.1">
    <property type="nucleotide sequence ID" value="NZ_APJW01000001.1"/>
</dbReference>
<dbReference type="Pfam" id="PF07661">
    <property type="entry name" value="MORN_2"/>
    <property type="match status" value="3"/>
</dbReference>
<keyword evidence="2" id="KW-1185">Reference proteome</keyword>
<evidence type="ECO:0000313" key="2">
    <source>
        <dbReference type="Proteomes" id="UP000016064"/>
    </source>
</evidence>
<dbReference type="InterPro" id="IPR011652">
    <property type="entry name" value="MORN_2"/>
</dbReference>
<sequence length="426" mass="47846">MFIRKVSFFICSLSLISFTPLCGEGRYEKLTLTGVNIIDRNGLSETICSKEKLKKYAKINFLAPQPYQKVMRMYKNAKGESVACLTTYYANGQIHQYLECLNNRACGRYREWHSNGKIKIQAEVIGGIADLHPSAESGWLFDGITLAHNDEGILEAAISYEKGLLEGVSFYYHPNGQVWKECPYRKGKAHGEFLTFTQEGDLLKKQCYENGQKHGVSIRCSEGSDVVLSKEEYNKGSLVTGCYLDCEAKKIVSQVINGNGVQSIYGKHAVVETRTFSRGEQKGEVIVFDSLGENIVQTYFVVDGVKHGEECFFYPGSDKPRLLLTWNQGILQGTVKTWYPNGNLESCKELVNNKKSGLLTLYYPEGEIMATEEYDNELLVKGEYFRPGDRYPYAKVDKGCGTAVFFTSSGTVIKKIPYQDGKPLID</sequence>